<dbReference type="InterPro" id="IPR051916">
    <property type="entry name" value="GPI-anchor_lipid_remodeler"/>
</dbReference>
<organism evidence="2 3">
    <name type="scientific">Litoribacillus peritrichatus</name>
    <dbReference type="NCBI Taxonomy" id="718191"/>
    <lineage>
        <taxon>Bacteria</taxon>
        <taxon>Pseudomonadati</taxon>
        <taxon>Pseudomonadota</taxon>
        <taxon>Gammaproteobacteria</taxon>
        <taxon>Oceanospirillales</taxon>
        <taxon>Oceanospirillaceae</taxon>
        <taxon>Litoribacillus</taxon>
    </lineage>
</organism>
<keyword evidence="2" id="KW-0540">Nuclease</keyword>
<gene>
    <name evidence="2" type="ORF">GCM10022277_29950</name>
</gene>
<dbReference type="InterPro" id="IPR005135">
    <property type="entry name" value="Endo/exonuclease/phosphatase"/>
</dbReference>
<sequence>MDNIFSERQWAQKQRWLINKLAAIKPDIIGFQEVFSPDALNRLVVQSGLPYFRVVDSPQVDSDHVYMKPVVAIASRFPIVSVESVEFSDELVHELKLQNGFSFSRTPIRSEVLIEGFGTVLVYVIHLKSKRSQFERELPPRLESNSEIRAHMLAEIHGRWASNIQRGTEASMIYQDYVEQMCLKERPTMILGDLNDTIESAALQQLVAGRGMDKLGPRYISSLSTEERRFIERFSLFDSYDLNINPAVGQRKPTHYFANKGSTLDYILLSKDFNSAYDHSLAEVIDYQVHDQHLQNPDHEKDAQCSDHAPVSVDVEVRF</sequence>
<dbReference type="EMBL" id="BAABBN010000007">
    <property type="protein sequence ID" value="GAA3931200.1"/>
    <property type="molecule type" value="Genomic_DNA"/>
</dbReference>
<feature type="domain" description="Endonuclease/exonuclease/phosphatase" evidence="1">
    <location>
        <begin position="14"/>
        <end position="308"/>
    </location>
</feature>
<dbReference type="GO" id="GO:0004519">
    <property type="term" value="F:endonuclease activity"/>
    <property type="evidence" value="ECO:0007669"/>
    <property type="project" value="UniProtKB-KW"/>
</dbReference>
<dbReference type="InterPro" id="IPR036691">
    <property type="entry name" value="Endo/exonu/phosph_ase_sf"/>
</dbReference>
<protein>
    <submittedName>
        <fullName evidence="2">Endonuclease/exonuclease/phosphatase family protein</fullName>
    </submittedName>
</protein>
<reference evidence="3" key="1">
    <citation type="journal article" date="2019" name="Int. J. Syst. Evol. Microbiol.">
        <title>The Global Catalogue of Microorganisms (GCM) 10K type strain sequencing project: providing services to taxonomists for standard genome sequencing and annotation.</title>
        <authorList>
            <consortium name="The Broad Institute Genomics Platform"/>
            <consortium name="The Broad Institute Genome Sequencing Center for Infectious Disease"/>
            <person name="Wu L."/>
            <person name="Ma J."/>
        </authorList>
    </citation>
    <scope>NUCLEOTIDE SEQUENCE [LARGE SCALE GENOMIC DNA]</scope>
    <source>
        <strain evidence="3">JCM 17551</strain>
    </source>
</reference>
<evidence type="ECO:0000313" key="2">
    <source>
        <dbReference type="EMBL" id="GAA3931200.1"/>
    </source>
</evidence>
<dbReference type="Proteomes" id="UP001501565">
    <property type="component" value="Unassembled WGS sequence"/>
</dbReference>
<dbReference type="PANTHER" id="PTHR14859:SF15">
    <property type="entry name" value="ENDONUCLEASE_EXONUCLEASE_PHOSPHATASE DOMAIN-CONTAINING PROTEIN"/>
    <property type="match status" value="1"/>
</dbReference>
<keyword evidence="2" id="KW-0378">Hydrolase</keyword>
<dbReference type="SUPFAM" id="SSF56219">
    <property type="entry name" value="DNase I-like"/>
    <property type="match status" value="1"/>
</dbReference>
<evidence type="ECO:0000313" key="3">
    <source>
        <dbReference type="Proteomes" id="UP001501565"/>
    </source>
</evidence>
<comment type="caution">
    <text evidence="2">The sequence shown here is derived from an EMBL/GenBank/DDBJ whole genome shotgun (WGS) entry which is preliminary data.</text>
</comment>
<keyword evidence="3" id="KW-1185">Reference proteome</keyword>
<accession>A0ABP7MY39</accession>
<dbReference type="Gene3D" id="3.60.10.10">
    <property type="entry name" value="Endonuclease/exonuclease/phosphatase"/>
    <property type="match status" value="1"/>
</dbReference>
<dbReference type="Pfam" id="PF03372">
    <property type="entry name" value="Exo_endo_phos"/>
    <property type="match status" value="1"/>
</dbReference>
<evidence type="ECO:0000259" key="1">
    <source>
        <dbReference type="Pfam" id="PF03372"/>
    </source>
</evidence>
<dbReference type="PANTHER" id="PTHR14859">
    <property type="entry name" value="CALCOFLUOR WHITE HYPERSENSITIVE PROTEIN PRECURSOR"/>
    <property type="match status" value="1"/>
</dbReference>
<keyword evidence="2" id="KW-0255">Endonuclease</keyword>
<name>A0ABP7MY39_9GAMM</name>
<proteinExistence type="predicted"/>